<feature type="compositionally biased region" description="Pro residues" evidence="1">
    <location>
        <begin position="1012"/>
        <end position="1029"/>
    </location>
</feature>
<dbReference type="InterPro" id="IPR038765">
    <property type="entry name" value="Papain-like_cys_pep_sf"/>
</dbReference>
<dbReference type="OrthoDB" id="294378at2759"/>
<keyword evidence="4" id="KW-1185">Reference proteome</keyword>
<protein>
    <recommendedName>
        <fullName evidence="2">MATH domain-containing protein</fullName>
    </recommendedName>
</protein>
<feature type="region of interest" description="Disordered" evidence="1">
    <location>
        <begin position="1"/>
        <end position="244"/>
    </location>
</feature>
<dbReference type="Proteomes" id="UP000250140">
    <property type="component" value="Unassembled WGS sequence"/>
</dbReference>
<feature type="region of interest" description="Disordered" evidence="1">
    <location>
        <begin position="980"/>
        <end position="1072"/>
    </location>
</feature>
<dbReference type="InterPro" id="IPR002083">
    <property type="entry name" value="MATH/TRAF_dom"/>
</dbReference>
<proteinExistence type="predicted"/>
<evidence type="ECO:0000259" key="2">
    <source>
        <dbReference type="PROSITE" id="PS50144"/>
    </source>
</evidence>
<dbReference type="GO" id="GO:0004843">
    <property type="term" value="F:cysteine-type deubiquitinase activity"/>
    <property type="evidence" value="ECO:0007669"/>
    <property type="project" value="InterPro"/>
</dbReference>
<dbReference type="SUPFAM" id="SSF54001">
    <property type="entry name" value="Cysteine proteinases"/>
    <property type="match status" value="1"/>
</dbReference>
<dbReference type="InterPro" id="IPR008974">
    <property type="entry name" value="TRAF-like"/>
</dbReference>
<evidence type="ECO:0000256" key="1">
    <source>
        <dbReference type="SAM" id="MobiDB-lite"/>
    </source>
</evidence>
<feature type="compositionally biased region" description="Pro residues" evidence="1">
    <location>
        <begin position="181"/>
        <end position="213"/>
    </location>
</feature>
<feature type="region of interest" description="Disordered" evidence="1">
    <location>
        <begin position="813"/>
        <end position="839"/>
    </location>
</feature>
<accession>A0A8E2F1D4</accession>
<feature type="region of interest" description="Disordered" evidence="1">
    <location>
        <begin position="345"/>
        <end position="396"/>
    </location>
</feature>
<dbReference type="SUPFAM" id="SSF49599">
    <property type="entry name" value="TRAF domain-like"/>
    <property type="match status" value="1"/>
</dbReference>
<dbReference type="Pfam" id="PF22486">
    <property type="entry name" value="MATH_2"/>
    <property type="match status" value="1"/>
</dbReference>
<evidence type="ECO:0000313" key="3">
    <source>
        <dbReference type="EMBL" id="OCL08351.1"/>
    </source>
</evidence>
<dbReference type="Gene3D" id="3.90.70.10">
    <property type="entry name" value="Cysteine proteinases"/>
    <property type="match status" value="1"/>
</dbReference>
<feature type="compositionally biased region" description="Pro residues" evidence="1">
    <location>
        <begin position="816"/>
        <end position="828"/>
    </location>
</feature>
<dbReference type="GO" id="GO:0016579">
    <property type="term" value="P:protein deubiquitination"/>
    <property type="evidence" value="ECO:0007669"/>
    <property type="project" value="InterPro"/>
</dbReference>
<dbReference type="Gene3D" id="2.60.210.10">
    <property type="entry name" value="Apoptosis, Tumor Necrosis Factor Receptor Associated Protein 2, Chain A"/>
    <property type="match status" value="1"/>
</dbReference>
<feature type="compositionally biased region" description="Low complexity" evidence="1">
    <location>
        <begin position="170"/>
        <end position="180"/>
    </location>
</feature>
<dbReference type="InterPro" id="IPR001394">
    <property type="entry name" value="Peptidase_C19_UCH"/>
</dbReference>
<feature type="compositionally biased region" description="Basic and acidic residues" evidence="1">
    <location>
        <begin position="980"/>
        <end position="989"/>
    </location>
</feature>
<feature type="compositionally biased region" description="Pro residues" evidence="1">
    <location>
        <begin position="22"/>
        <end position="31"/>
    </location>
</feature>
<organism evidence="3 4">
    <name type="scientific">Glonium stellatum</name>
    <dbReference type="NCBI Taxonomy" id="574774"/>
    <lineage>
        <taxon>Eukaryota</taxon>
        <taxon>Fungi</taxon>
        <taxon>Dikarya</taxon>
        <taxon>Ascomycota</taxon>
        <taxon>Pezizomycotina</taxon>
        <taxon>Dothideomycetes</taxon>
        <taxon>Pleosporomycetidae</taxon>
        <taxon>Gloniales</taxon>
        <taxon>Gloniaceae</taxon>
        <taxon>Glonium</taxon>
    </lineage>
</organism>
<evidence type="ECO:0000313" key="4">
    <source>
        <dbReference type="Proteomes" id="UP000250140"/>
    </source>
</evidence>
<gene>
    <name evidence="3" type="ORF">AOQ84DRAFT_42426</name>
</gene>
<sequence length="1072" mass="118860">MSVTTSSANVEPPPLLFGQRSPSPPSFPSPHSPNHIHHPQTPVASPPPQINDDVDMSTSTTLQPPGGQNHDRDDAMMDDAELLPNGHIEHETTHSGTPAPEIAVVPSGEDADAMDTTPDSSQVEALPNGTLETPAASPIPVPNEIIQEVPATQNRESSPPAANENLVRLDSNGSPVNSVSDPPPPPPAGEIPVEPPAPLAPASPAAEQPPAPADPTRSDSDSSDDDDSGHSWNPIQEDTSVPDERELKEIEEAGEISALDHEHWEQKTFLPLDDTEYVAGASGRIDWTIDNYNGTKEKPNKELVMKSQIMNIGGYDWQIKFYPKGNDSDYLSIYVECLTVTAKDEKKEAAPADENAPKPDDAITAEKAPESAPEITPETATKSQHAPLPLLDNKQMPKRRSVAAQVSVVLYNPGEPRVNYVRTCLHRFCSGSPDWGWTRYHGPYYEIQHRHRGQRQALLRNDSLAFTGYIRIVDDETNCLWEHHSRDNPWDSFAMTGLQSLTLGEGQSSPGGNFISAIASWMLFKPFRLFLYEFKVPDFLKDSSVRPKPLISAFQKVLYMLRTQVKPGAGPVGLEDVIDALEWYGIQENFDKMDVIEVWETLRYKMEDELQDTPYASILDGLFGIKKNYMTGTPSYRASVKGVSSMQEAVNKTTDLLHPQQSLPQLLSVELDRQEFDTTTRTWIKLINKVTLDDNIKVRDVDYTLFGFVVHKENLQSYLYHPVLRPEGPSGKWYSYTDSKDENKVVCLTKRQAVEAHEGKAGSDKVAGRDPVAYVAMYVRSDITGLAFSCQPEAETWEVPEWLLDEMKKAQAARAPPSPFQVEPPAPPKTDAEKEAEEREKIANARSYEFQVIDSRAFLQHEGPGTIDAYDPKWAPGKSDLVYRVQLTSVDGCKEVRNKLAKVVKDVKDPRQIKFWFLDALRGTAFRPNLLSTGKIEYSSGSIDNYEDQSDSWSLGEIEEHWPHYRIWVHMIDFADLPELPKEEPKAPEPEPELTPAPQNPEASSPPTSQTIPPPVAENAPAPEPPAPENLPVSEDTPMSEPDEPEPVVRELNPDLPDQVMVEVAAAAPPAD</sequence>
<feature type="compositionally biased region" description="Polar residues" evidence="1">
    <location>
        <begin position="230"/>
        <end position="239"/>
    </location>
</feature>
<dbReference type="Pfam" id="PF00443">
    <property type="entry name" value="UCH"/>
    <property type="match status" value="1"/>
</dbReference>
<dbReference type="AlphaFoldDB" id="A0A8E2F1D4"/>
<reference evidence="3 4" key="1">
    <citation type="journal article" date="2016" name="Nat. Commun.">
        <title>Ectomycorrhizal ecology is imprinted in the genome of the dominant symbiotic fungus Cenococcum geophilum.</title>
        <authorList>
            <consortium name="DOE Joint Genome Institute"/>
            <person name="Peter M."/>
            <person name="Kohler A."/>
            <person name="Ohm R.A."/>
            <person name="Kuo A."/>
            <person name="Krutzmann J."/>
            <person name="Morin E."/>
            <person name="Arend M."/>
            <person name="Barry K.W."/>
            <person name="Binder M."/>
            <person name="Choi C."/>
            <person name="Clum A."/>
            <person name="Copeland A."/>
            <person name="Grisel N."/>
            <person name="Haridas S."/>
            <person name="Kipfer T."/>
            <person name="LaButti K."/>
            <person name="Lindquist E."/>
            <person name="Lipzen A."/>
            <person name="Maire R."/>
            <person name="Meier B."/>
            <person name="Mihaltcheva S."/>
            <person name="Molinier V."/>
            <person name="Murat C."/>
            <person name="Poggeler S."/>
            <person name="Quandt C.A."/>
            <person name="Sperisen C."/>
            <person name="Tritt A."/>
            <person name="Tisserant E."/>
            <person name="Crous P.W."/>
            <person name="Henrissat B."/>
            <person name="Nehls U."/>
            <person name="Egli S."/>
            <person name="Spatafora J.W."/>
            <person name="Grigoriev I.V."/>
            <person name="Martin F.M."/>
        </authorList>
    </citation>
    <scope>NUCLEOTIDE SEQUENCE [LARGE SCALE GENOMIC DNA]</scope>
    <source>
        <strain evidence="3 4">CBS 207.34</strain>
    </source>
</reference>
<dbReference type="EMBL" id="KV749669">
    <property type="protein sequence ID" value="OCL08351.1"/>
    <property type="molecule type" value="Genomic_DNA"/>
</dbReference>
<name>A0A8E2F1D4_9PEZI</name>
<dbReference type="PANTHER" id="PTHR24216:SF65">
    <property type="entry name" value="PAXILLIN-LIKE PROTEIN 1"/>
    <property type="match status" value="1"/>
</dbReference>
<dbReference type="PANTHER" id="PTHR24216">
    <property type="entry name" value="PAXILLIN-RELATED"/>
    <property type="match status" value="1"/>
</dbReference>
<feature type="compositionally biased region" description="Basic and acidic residues" evidence="1">
    <location>
        <begin position="345"/>
        <end position="361"/>
    </location>
</feature>
<feature type="non-terminal residue" evidence="3">
    <location>
        <position position="1072"/>
    </location>
</feature>
<feature type="compositionally biased region" description="Basic and acidic residues" evidence="1">
    <location>
        <begin position="830"/>
        <end position="839"/>
    </location>
</feature>
<feature type="domain" description="MATH" evidence="2">
    <location>
        <begin position="282"/>
        <end position="470"/>
    </location>
</feature>
<dbReference type="PROSITE" id="PS50144">
    <property type="entry name" value="MATH"/>
    <property type="match status" value="1"/>
</dbReference>